<dbReference type="EMBL" id="KU167097">
    <property type="protein sequence ID" value="AMP43331.1"/>
    <property type="molecule type" value="Genomic_DNA"/>
</dbReference>
<dbReference type="InterPro" id="IPR036870">
    <property type="entry name" value="Ribosomal_bS18_sf"/>
</dbReference>
<evidence type="ECO:0000256" key="2">
    <source>
        <dbReference type="ARBA" id="ARBA00011458"/>
    </source>
</evidence>
<comment type="subcellular location">
    <subcellularLocation>
        <location evidence="7">Plastid</location>
        <location evidence="7">Chloroplast</location>
    </subcellularLocation>
</comment>
<dbReference type="GO" id="GO:0009507">
    <property type="term" value="C:chloroplast"/>
    <property type="evidence" value="ECO:0007669"/>
    <property type="project" value="UniProtKB-SubCell"/>
</dbReference>
<geneLocation type="chloroplast" evidence="9"/>
<dbReference type="PANTHER" id="PTHR13479:SF40">
    <property type="entry name" value="SMALL RIBOSOMAL SUBUNIT PROTEIN BS18M"/>
    <property type="match status" value="1"/>
</dbReference>
<dbReference type="AlphaFoldDB" id="A0A142BY39"/>
<keyword evidence="9" id="KW-0934">Plastid</keyword>
<dbReference type="PRINTS" id="PR00974">
    <property type="entry name" value="RIBOSOMALS18"/>
</dbReference>
<sequence length="129" mass="14829">MSWVQVLQGVNSIHNMLIFITKIILDHTKFFTYNQERNLFFHSVRLNQKSIMRQQLSATTISQSKSNTTAGQGIIDYKNVELLYKFISAEGKILPRRLSGLSAKQQRYVTKAIKNARMVGLLPFVNKQP</sequence>
<evidence type="ECO:0000313" key="9">
    <source>
        <dbReference type="EMBL" id="AMP43331.1"/>
    </source>
</evidence>
<comment type="similarity">
    <text evidence="1 7 8">Belongs to the bacterial ribosomal protein bS18 family.</text>
</comment>
<dbReference type="GO" id="GO:0070181">
    <property type="term" value="F:small ribosomal subunit rRNA binding"/>
    <property type="evidence" value="ECO:0007669"/>
    <property type="project" value="TreeGrafter"/>
</dbReference>
<name>A0A142BY39_9CHLO</name>
<dbReference type="GO" id="GO:0006412">
    <property type="term" value="P:translation"/>
    <property type="evidence" value="ECO:0007669"/>
    <property type="project" value="UniProtKB-UniRule"/>
</dbReference>
<keyword evidence="5 7" id="KW-0687">Ribonucleoprotein</keyword>
<keyword evidence="7" id="KW-0699">rRNA-binding</keyword>
<evidence type="ECO:0000256" key="6">
    <source>
        <dbReference type="ARBA" id="ARBA00035266"/>
    </source>
</evidence>
<keyword evidence="3 7" id="KW-0694">RNA-binding</keyword>
<dbReference type="InterPro" id="IPR001648">
    <property type="entry name" value="Ribosomal_bS18"/>
</dbReference>
<dbReference type="GO" id="GO:1990904">
    <property type="term" value="C:ribonucleoprotein complex"/>
    <property type="evidence" value="ECO:0007669"/>
    <property type="project" value="UniProtKB-KW"/>
</dbReference>
<dbReference type="HAMAP" id="MF_00270">
    <property type="entry name" value="Ribosomal_bS18"/>
    <property type="match status" value="1"/>
</dbReference>
<evidence type="ECO:0000256" key="8">
    <source>
        <dbReference type="RuleBase" id="RU003910"/>
    </source>
</evidence>
<evidence type="ECO:0000256" key="5">
    <source>
        <dbReference type="ARBA" id="ARBA00023274"/>
    </source>
</evidence>
<keyword evidence="4 7" id="KW-0689">Ribosomal protein</keyword>
<reference evidence="9" key="1">
    <citation type="journal article" date="2016" name="PLoS ONE">
        <title>Distinctive Architecture of the Chloroplast Genome in the Chlorodendrophycean Green Algae Scherffelia dubia and Tetraselmis sp. CCMP 881.</title>
        <authorList>
            <person name="Turmel M."/>
            <person name="de Cambiaire J.C."/>
            <person name="Otis C."/>
            <person name="Lemieux C."/>
        </authorList>
    </citation>
    <scope>NUCLEOTIDE SEQUENCE</scope>
</reference>
<dbReference type="Gene3D" id="4.10.640.10">
    <property type="entry name" value="Ribosomal protein S18"/>
    <property type="match status" value="1"/>
</dbReference>
<evidence type="ECO:0000256" key="4">
    <source>
        <dbReference type="ARBA" id="ARBA00022980"/>
    </source>
</evidence>
<dbReference type="NCBIfam" id="TIGR00165">
    <property type="entry name" value="S18"/>
    <property type="match status" value="1"/>
</dbReference>
<evidence type="ECO:0000256" key="7">
    <source>
        <dbReference type="HAMAP-Rule" id="MF_00270"/>
    </source>
</evidence>
<keyword evidence="9" id="KW-0150">Chloroplast</keyword>
<dbReference type="PANTHER" id="PTHR13479">
    <property type="entry name" value="30S RIBOSOMAL PROTEIN S18"/>
    <property type="match status" value="1"/>
</dbReference>
<protein>
    <recommendedName>
        <fullName evidence="6 7">Small ribosomal subunit protein bS18c</fullName>
    </recommendedName>
</protein>
<dbReference type="SUPFAM" id="SSF46911">
    <property type="entry name" value="Ribosomal protein S18"/>
    <property type="match status" value="1"/>
</dbReference>
<dbReference type="GO" id="GO:0005840">
    <property type="term" value="C:ribosome"/>
    <property type="evidence" value="ECO:0007669"/>
    <property type="project" value="UniProtKB-KW"/>
</dbReference>
<organism evidence="9">
    <name type="scientific">Tetraselmis sp. CCMP 881</name>
    <dbReference type="NCBI Taxonomy" id="1812852"/>
    <lineage>
        <taxon>Eukaryota</taxon>
        <taxon>Viridiplantae</taxon>
        <taxon>Chlorophyta</taxon>
        <taxon>core chlorophytes</taxon>
        <taxon>Chlorodendrophyceae</taxon>
        <taxon>Chlorodendrales</taxon>
        <taxon>Chlorodendraceae</taxon>
        <taxon>Tetraselmis</taxon>
    </lineage>
</organism>
<evidence type="ECO:0000256" key="3">
    <source>
        <dbReference type="ARBA" id="ARBA00022884"/>
    </source>
</evidence>
<comment type="subunit">
    <text evidence="2 7">Part of the 30S ribosomal subunit.</text>
</comment>
<dbReference type="GO" id="GO:0003735">
    <property type="term" value="F:structural constituent of ribosome"/>
    <property type="evidence" value="ECO:0007669"/>
    <property type="project" value="InterPro"/>
</dbReference>
<evidence type="ECO:0000256" key="1">
    <source>
        <dbReference type="ARBA" id="ARBA00005589"/>
    </source>
</evidence>
<dbReference type="Pfam" id="PF01084">
    <property type="entry name" value="Ribosomal_S18"/>
    <property type="match status" value="1"/>
</dbReference>
<accession>A0A142BY39</accession>
<proteinExistence type="inferred from homology"/>
<gene>
    <name evidence="7 9" type="primary">rps18</name>
</gene>